<keyword evidence="4" id="KW-1185">Reference proteome</keyword>
<dbReference type="EMBL" id="MU003822">
    <property type="protein sequence ID" value="KAF2718642.1"/>
    <property type="molecule type" value="Genomic_DNA"/>
</dbReference>
<keyword evidence="1" id="KW-0472">Membrane</keyword>
<dbReference type="InterPro" id="IPR049326">
    <property type="entry name" value="Rhodopsin_dom_fungi"/>
</dbReference>
<name>A0A9P4Q5Z6_9PEZI</name>
<dbReference type="Pfam" id="PF20684">
    <property type="entry name" value="Fung_rhodopsin"/>
    <property type="match status" value="1"/>
</dbReference>
<evidence type="ECO:0000313" key="3">
    <source>
        <dbReference type="EMBL" id="KAF2718642.1"/>
    </source>
</evidence>
<feature type="transmembrane region" description="Helical" evidence="1">
    <location>
        <begin position="169"/>
        <end position="192"/>
    </location>
</feature>
<dbReference type="Proteomes" id="UP000799441">
    <property type="component" value="Unassembled WGS sequence"/>
</dbReference>
<sequence>MATTAGASSPTPRIRLNDSDHGAAVIIAAGIMLGTTVIALTLRLHQRWPWTRMLKLEDVMLLIATIFDIANVAAVALAVQYGLGQHSHSLTSHRIDKTRQALIASFTVSFLTEGFAAISSFALLRSMTPNKMYRRLMTGLVAVVAAWSLAGLLRFAVASSTGNLEIASWIGFGVVNMLIQLALFASAMWTIWPLQMAVSKKMGVSLWFSLCLPSNRNPPCIYPSPNVRFRLHLERHQHGHNIPSGIQSRNHQRGIS</sequence>
<accession>A0A9P4Q5Z6</accession>
<organism evidence="3 4">
    <name type="scientific">Polychaeton citri CBS 116435</name>
    <dbReference type="NCBI Taxonomy" id="1314669"/>
    <lineage>
        <taxon>Eukaryota</taxon>
        <taxon>Fungi</taxon>
        <taxon>Dikarya</taxon>
        <taxon>Ascomycota</taxon>
        <taxon>Pezizomycotina</taxon>
        <taxon>Dothideomycetes</taxon>
        <taxon>Dothideomycetidae</taxon>
        <taxon>Capnodiales</taxon>
        <taxon>Capnodiaceae</taxon>
        <taxon>Polychaeton</taxon>
    </lineage>
</organism>
<evidence type="ECO:0000256" key="1">
    <source>
        <dbReference type="SAM" id="Phobius"/>
    </source>
</evidence>
<feature type="domain" description="Rhodopsin" evidence="2">
    <location>
        <begin position="42"/>
        <end position="152"/>
    </location>
</feature>
<gene>
    <name evidence="3" type="ORF">K431DRAFT_129229</name>
</gene>
<keyword evidence="1" id="KW-0812">Transmembrane</keyword>
<feature type="transmembrane region" description="Helical" evidence="1">
    <location>
        <begin position="61"/>
        <end position="81"/>
    </location>
</feature>
<keyword evidence="1" id="KW-1133">Transmembrane helix</keyword>
<evidence type="ECO:0000313" key="4">
    <source>
        <dbReference type="Proteomes" id="UP000799441"/>
    </source>
</evidence>
<reference evidence="3" key="1">
    <citation type="journal article" date="2020" name="Stud. Mycol.">
        <title>101 Dothideomycetes genomes: a test case for predicting lifestyles and emergence of pathogens.</title>
        <authorList>
            <person name="Haridas S."/>
            <person name="Albert R."/>
            <person name="Binder M."/>
            <person name="Bloem J."/>
            <person name="Labutti K."/>
            <person name="Salamov A."/>
            <person name="Andreopoulos B."/>
            <person name="Baker S."/>
            <person name="Barry K."/>
            <person name="Bills G."/>
            <person name="Bluhm B."/>
            <person name="Cannon C."/>
            <person name="Castanera R."/>
            <person name="Culley D."/>
            <person name="Daum C."/>
            <person name="Ezra D."/>
            <person name="Gonzalez J."/>
            <person name="Henrissat B."/>
            <person name="Kuo A."/>
            <person name="Liang C."/>
            <person name="Lipzen A."/>
            <person name="Lutzoni F."/>
            <person name="Magnuson J."/>
            <person name="Mondo S."/>
            <person name="Nolan M."/>
            <person name="Ohm R."/>
            <person name="Pangilinan J."/>
            <person name="Park H.-J."/>
            <person name="Ramirez L."/>
            <person name="Alfaro M."/>
            <person name="Sun H."/>
            <person name="Tritt A."/>
            <person name="Yoshinaga Y."/>
            <person name="Zwiers L.-H."/>
            <person name="Turgeon B."/>
            <person name="Goodwin S."/>
            <person name="Spatafora J."/>
            <person name="Crous P."/>
            <person name="Grigoriev I."/>
        </authorList>
    </citation>
    <scope>NUCLEOTIDE SEQUENCE</scope>
    <source>
        <strain evidence="3">CBS 116435</strain>
    </source>
</reference>
<evidence type="ECO:0000259" key="2">
    <source>
        <dbReference type="Pfam" id="PF20684"/>
    </source>
</evidence>
<feature type="transmembrane region" description="Helical" evidence="1">
    <location>
        <begin position="101"/>
        <end position="124"/>
    </location>
</feature>
<feature type="transmembrane region" description="Helical" evidence="1">
    <location>
        <begin position="22"/>
        <end position="40"/>
    </location>
</feature>
<dbReference type="PANTHER" id="PTHR38794">
    <property type="entry name" value="INTEGRAL MEMBRANE PROTEIN"/>
    <property type="match status" value="1"/>
</dbReference>
<dbReference type="OrthoDB" id="3918601at2759"/>
<comment type="caution">
    <text evidence="3">The sequence shown here is derived from an EMBL/GenBank/DDBJ whole genome shotgun (WGS) entry which is preliminary data.</text>
</comment>
<dbReference type="PANTHER" id="PTHR38794:SF1">
    <property type="entry name" value="INTEGRAL MEMBRANE PROTEIN"/>
    <property type="match status" value="1"/>
</dbReference>
<feature type="transmembrane region" description="Helical" evidence="1">
    <location>
        <begin position="136"/>
        <end position="157"/>
    </location>
</feature>
<protein>
    <recommendedName>
        <fullName evidence="2">Rhodopsin domain-containing protein</fullName>
    </recommendedName>
</protein>
<dbReference type="AlphaFoldDB" id="A0A9P4Q5Z6"/>
<proteinExistence type="predicted"/>